<feature type="chain" id="PRO_5045888198" description="Ig-like domain-containing protein" evidence="1">
    <location>
        <begin position="26"/>
        <end position="145"/>
    </location>
</feature>
<protein>
    <recommendedName>
        <fullName evidence="4">Ig-like domain-containing protein</fullName>
    </recommendedName>
</protein>
<organism evidence="2 3">
    <name type="scientific">Streptosporangium jomthongense</name>
    <dbReference type="NCBI Taxonomy" id="1193683"/>
    <lineage>
        <taxon>Bacteria</taxon>
        <taxon>Bacillati</taxon>
        <taxon>Actinomycetota</taxon>
        <taxon>Actinomycetes</taxon>
        <taxon>Streptosporangiales</taxon>
        <taxon>Streptosporangiaceae</taxon>
        <taxon>Streptosporangium</taxon>
    </lineage>
</organism>
<evidence type="ECO:0000313" key="3">
    <source>
        <dbReference type="Proteomes" id="UP001595698"/>
    </source>
</evidence>
<proteinExistence type="predicted"/>
<feature type="signal peptide" evidence="1">
    <location>
        <begin position="1"/>
        <end position="25"/>
    </location>
</feature>
<dbReference type="EMBL" id="JBHSBC010000053">
    <property type="protein sequence ID" value="MFC3986310.1"/>
    <property type="molecule type" value="Genomic_DNA"/>
</dbReference>
<gene>
    <name evidence="2" type="ORF">ACFOYY_39700</name>
</gene>
<reference evidence="3" key="1">
    <citation type="journal article" date="2019" name="Int. J. Syst. Evol. Microbiol.">
        <title>The Global Catalogue of Microorganisms (GCM) 10K type strain sequencing project: providing services to taxonomists for standard genome sequencing and annotation.</title>
        <authorList>
            <consortium name="The Broad Institute Genomics Platform"/>
            <consortium name="The Broad Institute Genome Sequencing Center for Infectious Disease"/>
            <person name="Wu L."/>
            <person name="Ma J."/>
        </authorList>
    </citation>
    <scope>NUCLEOTIDE SEQUENCE [LARGE SCALE GENOMIC DNA]</scope>
    <source>
        <strain evidence="3">TBRC 7912</strain>
    </source>
</reference>
<accession>A0ABV8FE97</accession>
<evidence type="ECO:0000313" key="2">
    <source>
        <dbReference type="EMBL" id="MFC3986310.1"/>
    </source>
</evidence>
<dbReference type="RefSeq" id="WP_386196466.1">
    <property type="nucleotide sequence ID" value="NZ_JBHSBC010000053.1"/>
</dbReference>
<comment type="caution">
    <text evidence="2">The sequence shown here is derived from an EMBL/GenBank/DDBJ whole genome shotgun (WGS) entry which is preliminary data.</text>
</comment>
<name>A0ABV8FE97_9ACTN</name>
<evidence type="ECO:0008006" key="4">
    <source>
        <dbReference type="Google" id="ProtNLM"/>
    </source>
</evidence>
<keyword evidence="1" id="KW-0732">Signal</keyword>
<dbReference type="Proteomes" id="UP001595698">
    <property type="component" value="Unassembled WGS sequence"/>
</dbReference>
<evidence type="ECO:0000256" key="1">
    <source>
        <dbReference type="SAM" id="SignalP"/>
    </source>
</evidence>
<sequence length="145" mass="15251">MHWTRMAAIAALSVAAAIPATPAGAVTGPPPAGASGALAYPTANVWVSPTSWSGDCSRGHTFTFTGQISVLLTPETVRYRWIRSDNASAPIQEVHFGLGQTTRSVSTTWLIGAPGTHSEAIEILSPTHSYSNWASFNLRCTNTPG</sequence>
<keyword evidence="3" id="KW-1185">Reference proteome</keyword>